<keyword evidence="1" id="KW-0479">Metal-binding</keyword>
<feature type="region of interest" description="Disordered" evidence="5">
    <location>
        <begin position="1"/>
        <end position="31"/>
    </location>
</feature>
<evidence type="ECO:0000256" key="3">
    <source>
        <dbReference type="ARBA" id="ARBA00022833"/>
    </source>
</evidence>
<dbReference type="EMBL" id="MU856981">
    <property type="protein sequence ID" value="KAK4152253.1"/>
    <property type="molecule type" value="Genomic_DNA"/>
</dbReference>
<dbReference type="InterPro" id="IPR046341">
    <property type="entry name" value="SET_dom_sf"/>
</dbReference>
<sequence length="570" mass="62636">MPPQLPPGVRIHHADDPHPTSTITANPNSKKHRSLLATTPFPMPGTTIATFPNPLLALPSGATMRTTCNYCLRPQQATKGAGAGAAPLKACTACQAAVYCNPDCQRAHWRAVHKAECAMFVRVREQAGKGWLPTPVRAVAQVLMLSSDNNKKGNGVREAFEELEGNVEGFRRDGSVRRDFELQAAAAVVYAGLLDTEETLEKAREVLCKIQTNAFNRLDADTGMEGIFLDAGLAMVNHSCVPNAFVGFDKRTAVLRAERPIREGEEITISYIDNTLPKSARHEALRLYHFQCDCPRCKDDLDVYEVCQASPAIPLNSFSLQPDLSKLRSPPIDRSKVSKAEIEAIYKKWQTVARPDGDDEVEHLKVAQARWELCRPLVEAKMWAVDPLPATIHELATRWQTSYKMVVYALPLLCFLSTECDPFTLVAPFMPWRIKGILAITKLLAVTGEFTASGELATRCTHEGLVGTLAMADQVSMCEALLRLAVHHGSIGAAEDWGVLKEAKAMLEDLESLVGREQESNLLRAWAKDPEDPEAAAFFEDQVLRPINTLSSFAVEALEAMLGGNSLVKK</sequence>
<dbReference type="SUPFAM" id="SSF82199">
    <property type="entry name" value="SET domain"/>
    <property type="match status" value="1"/>
</dbReference>
<evidence type="ECO:0008006" key="10">
    <source>
        <dbReference type="Google" id="ProtNLM"/>
    </source>
</evidence>
<name>A0AAN6VIN2_9PEZI</name>
<feature type="domain" description="SET" evidence="6">
    <location>
        <begin position="140"/>
        <end position="272"/>
    </location>
</feature>
<feature type="domain" description="MYND-type" evidence="7">
    <location>
        <begin position="68"/>
        <end position="117"/>
    </location>
</feature>
<dbReference type="PANTHER" id="PTHR12197:SF251">
    <property type="entry name" value="EG:BACR7C10.4 PROTEIN"/>
    <property type="match status" value="1"/>
</dbReference>
<keyword evidence="3" id="KW-0862">Zinc</keyword>
<protein>
    <recommendedName>
        <fullName evidence="10">Suppressor of anucleate metulae protein B</fullName>
    </recommendedName>
</protein>
<dbReference type="Pfam" id="PF00856">
    <property type="entry name" value="SET"/>
    <property type="match status" value="1"/>
</dbReference>
<evidence type="ECO:0000256" key="4">
    <source>
        <dbReference type="PROSITE-ProRule" id="PRU00134"/>
    </source>
</evidence>
<dbReference type="AlphaFoldDB" id="A0AAN6VIN2"/>
<keyword evidence="9" id="KW-1185">Reference proteome</keyword>
<dbReference type="PROSITE" id="PS50280">
    <property type="entry name" value="SET"/>
    <property type="match status" value="1"/>
</dbReference>
<dbReference type="Gene3D" id="2.170.270.10">
    <property type="entry name" value="SET domain"/>
    <property type="match status" value="1"/>
</dbReference>
<evidence type="ECO:0000256" key="5">
    <source>
        <dbReference type="SAM" id="MobiDB-lite"/>
    </source>
</evidence>
<dbReference type="GO" id="GO:0005634">
    <property type="term" value="C:nucleus"/>
    <property type="evidence" value="ECO:0007669"/>
    <property type="project" value="TreeGrafter"/>
</dbReference>
<evidence type="ECO:0000259" key="6">
    <source>
        <dbReference type="PROSITE" id="PS50280"/>
    </source>
</evidence>
<organism evidence="8 9">
    <name type="scientific">Chaetomidium leptoderma</name>
    <dbReference type="NCBI Taxonomy" id="669021"/>
    <lineage>
        <taxon>Eukaryota</taxon>
        <taxon>Fungi</taxon>
        <taxon>Dikarya</taxon>
        <taxon>Ascomycota</taxon>
        <taxon>Pezizomycotina</taxon>
        <taxon>Sordariomycetes</taxon>
        <taxon>Sordariomycetidae</taxon>
        <taxon>Sordariales</taxon>
        <taxon>Chaetomiaceae</taxon>
        <taxon>Chaetomidium</taxon>
    </lineage>
</organism>
<comment type="caution">
    <text evidence="8">The sequence shown here is derived from an EMBL/GenBank/DDBJ whole genome shotgun (WGS) entry which is preliminary data.</text>
</comment>
<reference evidence="8" key="1">
    <citation type="journal article" date="2023" name="Mol. Phylogenet. Evol.">
        <title>Genome-scale phylogeny and comparative genomics of the fungal order Sordariales.</title>
        <authorList>
            <person name="Hensen N."/>
            <person name="Bonometti L."/>
            <person name="Westerberg I."/>
            <person name="Brannstrom I.O."/>
            <person name="Guillou S."/>
            <person name="Cros-Aarteil S."/>
            <person name="Calhoun S."/>
            <person name="Haridas S."/>
            <person name="Kuo A."/>
            <person name="Mondo S."/>
            <person name="Pangilinan J."/>
            <person name="Riley R."/>
            <person name="LaButti K."/>
            <person name="Andreopoulos B."/>
            <person name="Lipzen A."/>
            <person name="Chen C."/>
            <person name="Yan M."/>
            <person name="Daum C."/>
            <person name="Ng V."/>
            <person name="Clum A."/>
            <person name="Steindorff A."/>
            <person name="Ohm R.A."/>
            <person name="Martin F."/>
            <person name="Silar P."/>
            <person name="Natvig D.O."/>
            <person name="Lalanne C."/>
            <person name="Gautier V."/>
            <person name="Ament-Velasquez S.L."/>
            <person name="Kruys A."/>
            <person name="Hutchinson M.I."/>
            <person name="Powell A.J."/>
            <person name="Barry K."/>
            <person name="Miller A.N."/>
            <person name="Grigoriev I.V."/>
            <person name="Debuchy R."/>
            <person name="Gladieux P."/>
            <person name="Hiltunen Thoren M."/>
            <person name="Johannesson H."/>
        </authorList>
    </citation>
    <scope>NUCLEOTIDE SEQUENCE</scope>
    <source>
        <strain evidence="8">CBS 538.74</strain>
    </source>
</reference>
<dbReference type="GO" id="GO:0008270">
    <property type="term" value="F:zinc ion binding"/>
    <property type="evidence" value="ECO:0007669"/>
    <property type="project" value="UniProtKB-KW"/>
</dbReference>
<proteinExistence type="predicted"/>
<dbReference type="Gene3D" id="1.10.220.160">
    <property type="match status" value="1"/>
</dbReference>
<dbReference type="CDD" id="cd20071">
    <property type="entry name" value="SET_SMYD"/>
    <property type="match status" value="1"/>
</dbReference>
<accession>A0AAN6VIN2</accession>
<dbReference type="Pfam" id="PF01753">
    <property type="entry name" value="zf-MYND"/>
    <property type="match status" value="1"/>
</dbReference>
<evidence type="ECO:0000256" key="1">
    <source>
        <dbReference type="ARBA" id="ARBA00022723"/>
    </source>
</evidence>
<dbReference type="PROSITE" id="PS50865">
    <property type="entry name" value="ZF_MYND_2"/>
    <property type="match status" value="1"/>
</dbReference>
<gene>
    <name evidence="8" type="ORF">C8A00DRAFT_16400</name>
</gene>
<feature type="compositionally biased region" description="Polar residues" evidence="5">
    <location>
        <begin position="19"/>
        <end position="28"/>
    </location>
</feature>
<evidence type="ECO:0000313" key="9">
    <source>
        <dbReference type="Proteomes" id="UP001302745"/>
    </source>
</evidence>
<keyword evidence="2 4" id="KW-0863">Zinc-finger</keyword>
<evidence type="ECO:0000256" key="2">
    <source>
        <dbReference type="ARBA" id="ARBA00022771"/>
    </source>
</evidence>
<dbReference type="InterPro" id="IPR002893">
    <property type="entry name" value="Znf_MYND"/>
</dbReference>
<evidence type="ECO:0000259" key="7">
    <source>
        <dbReference type="PROSITE" id="PS50865"/>
    </source>
</evidence>
<reference evidence="8" key="2">
    <citation type="submission" date="2023-05" db="EMBL/GenBank/DDBJ databases">
        <authorList>
            <consortium name="Lawrence Berkeley National Laboratory"/>
            <person name="Steindorff A."/>
            <person name="Hensen N."/>
            <person name="Bonometti L."/>
            <person name="Westerberg I."/>
            <person name="Brannstrom I.O."/>
            <person name="Guillou S."/>
            <person name="Cros-Aarteil S."/>
            <person name="Calhoun S."/>
            <person name="Haridas S."/>
            <person name="Kuo A."/>
            <person name="Mondo S."/>
            <person name="Pangilinan J."/>
            <person name="Riley R."/>
            <person name="Labutti K."/>
            <person name="Andreopoulos B."/>
            <person name="Lipzen A."/>
            <person name="Chen C."/>
            <person name="Yanf M."/>
            <person name="Daum C."/>
            <person name="Ng V."/>
            <person name="Clum A."/>
            <person name="Ohm R."/>
            <person name="Martin F."/>
            <person name="Silar P."/>
            <person name="Natvig D."/>
            <person name="Lalanne C."/>
            <person name="Gautier V."/>
            <person name="Ament-Velasquez S.L."/>
            <person name="Kruys A."/>
            <person name="Hutchinson M.I."/>
            <person name="Powell A.J."/>
            <person name="Barry K."/>
            <person name="Miller A.N."/>
            <person name="Grigoriev I.V."/>
            <person name="Debuchy R."/>
            <person name="Gladieux P."/>
            <person name="Thoren M.H."/>
            <person name="Johannesson H."/>
        </authorList>
    </citation>
    <scope>NUCLEOTIDE SEQUENCE</scope>
    <source>
        <strain evidence="8">CBS 538.74</strain>
    </source>
</reference>
<evidence type="ECO:0000313" key="8">
    <source>
        <dbReference type="EMBL" id="KAK4152253.1"/>
    </source>
</evidence>
<dbReference type="Gene3D" id="6.10.140.2220">
    <property type="match status" value="1"/>
</dbReference>
<dbReference type="Proteomes" id="UP001302745">
    <property type="component" value="Unassembled WGS sequence"/>
</dbReference>
<dbReference type="InterPro" id="IPR050869">
    <property type="entry name" value="H3K4_H4K5_MeTrfase"/>
</dbReference>
<dbReference type="InterPro" id="IPR001214">
    <property type="entry name" value="SET_dom"/>
</dbReference>
<dbReference type="PANTHER" id="PTHR12197">
    <property type="entry name" value="HISTONE-LYSINE N-METHYLTRANSFERASE SMYD"/>
    <property type="match status" value="1"/>
</dbReference>